<evidence type="ECO:0000256" key="2">
    <source>
        <dbReference type="ARBA" id="ARBA00005278"/>
    </source>
</evidence>
<evidence type="ECO:0000256" key="4">
    <source>
        <dbReference type="PIRNR" id="PIRNR005690"/>
    </source>
</evidence>
<dbReference type="PANTHER" id="PTHR22550">
    <property type="entry name" value="SPORE GERMINATION PROTEIN"/>
    <property type="match status" value="1"/>
</dbReference>
<comment type="similarity">
    <text evidence="2 4">Belongs to the GerABKA family.</text>
</comment>
<dbReference type="InterPro" id="IPR004995">
    <property type="entry name" value="Spore_Ger"/>
</dbReference>
<keyword evidence="8" id="KW-1185">Reference proteome</keyword>
<accession>A0A1S2LIG4</accession>
<dbReference type="InterPro" id="IPR050768">
    <property type="entry name" value="UPF0353/GerABKA_families"/>
</dbReference>
<dbReference type="Proteomes" id="UP000179524">
    <property type="component" value="Unassembled WGS sequence"/>
</dbReference>
<feature type="region of interest" description="Disordered" evidence="5">
    <location>
        <begin position="1"/>
        <end position="21"/>
    </location>
</feature>
<comment type="subcellular location">
    <subcellularLocation>
        <location evidence="4">Cell membrane</location>
    </subcellularLocation>
    <subcellularLocation>
        <location evidence="1">Membrane</location>
        <topology evidence="1">Multi-pass membrane protein</topology>
    </subcellularLocation>
</comment>
<evidence type="ECO:0000313" key="7">
    <source>
        <dbReference type="EMBL" id="OIJ11477.1"/>
    </source>
</evidence>
<dbReference type="GO" id="GO:0005886">
    <property type="term" value="C:plasma membrane"/>
    <property type="evidence" value="ECO:0007669"/>
    <property type="project" value="UniProtKB-SubCell"/>
</dbReference>
<organism evidence="7 8">
    <name type="scientific">Anaerobacillus alkalilacustris</name>
    <dbReference type="NCBI Taxonomy" id="393763"/>
    <lineage>
        <taxon>Bacteria</taxon>
        <taxon>Bacillati</taxon>
        <taxon>Bacillota</taxon>
        <taxon>Bacilli</taxon>
        <taxon>Bacillales</taxon>
        <taxon>Bacillaceae</taxon>
        <taxon>Anaerobacillus</taxon>
    </lineage>
</organism>
<reference evidence="7 8" key="1">
    <citation type="submission" date="2016-10" db="EMBL/GenBank/DDBJ databases">
        <title>Draft genome sequences of four alkaliphilic bacteria belonging to the Anaerobacillus genus.</title>
        <authorList>
            <person name="Bassil N.M."/>
            <person name="Lloyd J.R."/>
        </authorList>
    </citation>
    <scope>NUCLEOTIDE SEQUENCE [LARGE SCALE GENOMIC DNA]</scope>
    <source>
        <strain evidence="7 8">DSM 18345</strain>
    </source>
</reference>
<feature type="transmembrane region" description="Helical" evidence="6">
    <location>
        <begin position="433"/>
        <end position="456"/>
    </location>
</feature>
<keyword evidence="6" id="KW-0812">Transmembrane</keyword>
<keyword evidence="3 4" id="KW-0472">Membrane</keyword>
<evidence type="ECO:0000313" key="8">
    <source>
        <dbReference type="Proteomes" id="UP000179524"/>
    </source>
</evidence>
<evidence type="ECO:0000256" key="3">
    <source>
        <dbReference type="ARBA" id="ARBA00023136"/>
    </source>
</evidence>
<dbReference type="AlphaFoldDB" id="A0A1S2LIG4"/>
<feature type="compositionally biased region" description="Polar residues" evidence="5">
    <location>
        <begin position="1"/>
        <end position="15"/>
    </location>
</feature>
<feature type="transmembrane region" description="Helical" evidence="6">
    <location>
        <begin position="308"/>
        <end position="330"/>
    </location>
</feature>
<evidence type="ECO:0000256" key="5">
    <source>
        <dbReference type="SAM" id="MobiDB-lite"/>
    </source>
</evidence>
<sequence length="518" mass="57614">MKQSEQSKQAQSNTDEPLISDELTSNLDKISTELGNSSDLAIRRFTVATEIPNQGAVIYIDGLIDEDAIRDFILEPLMGLEVNEVETKDAPKHPILHTEIETLLPFVDMEEITDWKSLYLSLLSGKTILLVEGSQIGFALSTQNGNWRGIQEPQSEISVKGAKDSFIESLSVNLTLIRRRLKTQNLWLETFEVGELTQTNVGIMYVKGIVNDKIVQEVKERINRIDTDEVVTIAQFQEFIEDETFTPFPTVFVTERPDVAVGHLLEGKVILLVDGNPVSLIVPVTLPQFFHAAEDYYQRYDISSLIRILRYISFLIALLGPSIYVAAITFHQDLIPTTLLVSLAAQREGVPFPALIEAVLMEFTFEVLREAGIRMPRAIGQAVSIVGALVIGQAAVQAGIVSASMVIVVAATGIASFTTPSYDLAVSARMLRFIMMIFAGTFGFYGITLALLMLVAHLCSLRSFGIPYLTPFAPFNLSDQKDAIFRLPIWANQTRPRLYSQKNKKRMKQGLQPSPKKT</sequence>
<feature type="transmembrane region" description="Helical" evidence="6">
    <location>
        <begin position="380"/>
        <end position="413"/>
    </location>
</feature>
<evidence type="ECO:0000256" key="6">
    <source>
        <dbReference type="SAM" id="Phobius"/>
    </source>
</evidence>
<proteinExistence type="inferred from homology"/>
<comment type="caution">
    <text evidence="7">The sequence shown here is derived from an EMBL/GenBank/DDBJ whole genome shotgun (WGS) entry which is preliminary data.</text>
</comment>
<dbReference type="Pfam" id="PF03323">
    <property type="entry name" value="GerA"/>
    <property type="match status" value="1"/>
</dbReference>
<gene>
    <name evidence="7" type="ORF">BKP37_15615</name>
</gene>
<keyword evidence="6" id="KW-1133">Transmembrane helix</keyword>
<evidence type="ECO:0000256" key="1">
    <source>
        <dbReference type="ARBA" id="ARBA00004141"/>
    </source>
</evidence>
<dbReference type="EMBL" id="MLQR01000038">
    <property type="protein sequence ID" value="OIJ11477.1"/>
    <property type="molecule type" value="Genomic_DNA"/>
</dbReference>
<dbReference type="OrthoDB" id="9772630at2"/>
<dbReference type="GO" id="GO:0009847">
    <property type="term" value="P:spore germination"/>
    <property type="evidence" value="ECO:0007669"/>
    <property type="project" value="UniProtKB-UniRule"/>
</dbReference>
<dbReference type="PIRSF" id="PIRSF005690">
    <property type="entry name" value="GerBA"/>
    <property type="match status" value="1"/>
</dbReference>
<name>A0A1S2LIG4_9BACI</name>
<protein>
    <submittedName>
        <fullName evidence="7">Spore germination protein</fullName>
    </submittedName>
</protein>
<dbReference type="PANTHER" id="PTHR22550:SF5">
    <property type="entry name" value="LEUCINE ZIPPER PROTEIN 4"/>
    <property type="match status" value="1"/>
</dbReference>